<dbReference type="PANTHER" id="PTHR34220:SF7">
    <property type="entry name" value="SENSOR HISTIDINE KINASE YPDA"/>
    <property type="match status" value="1"/>
</dbReference>
<keyword evidence="4" id="KW-1185">Reference proteome</keyword>
<keyword evidence="1" id="KW-0472">Membrane</keyword>
<evidence type="ECO:0000256" key="1">
    <source>
        <dbReference type="SAM" id="Phobius"/>
    </source>
</evidence>
<name>A0A418M731_9BACT</name>
<feature type="transmembrane region" description="Helical" evidence="1">
    <location>
        <begin position="49"/>
        <end position="67"/>
    </location>
</feature>
<evidence type="ECO:0000313" key="4">
    <source>
        <dbReference type="Proteomes" id="UP000283523"/>
    </source>
</evidence>
<keyword evidence="1" id="KW-0812">Transmembrane</keyword>
<organism evidence="3 4">
    <name type="scientific">Fibrisoma montanum</name>
    <dbReference type="NCBI Taxonomy" id="2305895"/>
    <lineage>
        <taxon>Bacteria</taxon>
        <taxon>Pseudomonadati</taxon>
        <taxon>Bacteroidota</taxon>
        <taxon>Cytophagia</taxon>
        <taxon>Cytophagales</taxon>
        <taxon>Spirosomataceae</taxon>
        <taxon>Fibrisoma</taxon>
    </lineage>
</organism>
<evidence type="ECO:0000313" key="3">
    <source>
        <dbReference type="EMBL" id="RIV21641.1"/>
    </source>
</evidence>
<dbReference type="Proteomes" id="UP000283523">
    <property type="component" value="Unassembled WGS sequence"/>
</dbReference>
<feature type="transmembrane region" description="Helical" evidence="1">
    <location>
        <begin position="9"/>
        <end position="29"/>
    </location>
</feature>
<dbReference type="OrthoDB" id="9792992at2"/>
<comment type="caution">
    <text evidence="3">The sequence shown here is derived from an EMBL/GenBank/DDBJ whole genome shotgun (WGS) entry which is preliminary data.</text>
</comment>
<sequence>MNFLQRYQNWLHVVGWVVFIGLPFLMFPGYVWSRSVLLSFGVTKVIEDVMLIAFFYVNLLFLTPAFLQQRNPGRFAAGLLLAFVAVLALDLLILNLFPPLAPDLQPQPTANATRAGQLNWPGPPPADYILGVRVDVGRLTSTVVSFGFVGLLGSLIAFSQHYDRVREMQQQMTLEKVSAELAMLKLQVSPHFLFNTLNNIRWLARQKSDQTEDAIVTLSQLLRYMIYRAQHDKVPLRQEIDHLADYVALQKMRLNPNQSVTFTHEGDIDSYEIEPLLFIPFVENAFKYGLHGQQASQIGIRLVVSNDTLVFSAENPLFEQARLGDVPTDSGIGIRNVEKRLALHYPNRHTLQLTTEADRFRVLLTLQLHHDNVALHRH</sequence>
<accession>A0A418M731</accession>
<dbReference type="Pfam" id="PF06580">
    <property type="entry name" value="His_kinase"/>
    <property type="match status" value="1"/>
</dbReference>
<proteinExistence type="predicted"/>
<evidence type="ECO:0000259" key="2">
    <source>
        <dbReference type="Pfam" id="PF06580"/>
    </source>
</evidence>
<reference evidence="3 4" key="1">
    <citation type="submission" date="2018-08" db="EMBL/GenBank/DDBJ databases">
        <title>Fibrisoma montanum sp. nov., isolated from Danxia mountain soil.</title>
        <authorList>
            <person name="Huang Y."/>
        </authorList>
    </citation>
    <scope>NUCLEOTIDE SEQUENCE [LARGE SCALE GENOMIC DNA]</scope>
    <source>
        <strain evidence="3 4">HYT19</strain>
    </source>
</reference>
<feature type="transmembrane region" description="Helical" evidence="1">
    <location>
        <begin position="79"/>
        <end position="97"/>
    </location>
</feature>
<dbReference type="EMBL" id="QXED01000005">
    <property type="protein sequence ID" value="RIV21641.1"/>
    <property type="molecule type" value="Genomic_DNA"/>
</dbReference>
<protein>
    <submittedName>
        <fullName evidence="3">Sensor protein lytS</fullName>
    </submittedName>
</protein>
<dbReference type="AlphaFoldDB" id="A0A418M731"/>
<dbReference type="InterPro" id="IPR010559">
    <property type="entry name" value="Sig_transdc_His_kin_internal"/>
</dbReference>
<dbReference type="GO" id="GO:0016020">
    <property type="term" value="C:membrane"/>
    <property type="evidence" value="ECO:0007669"/>
    <property type="project" value="InterPro"/>
</dbReference>
<feature type="transmembrane region" description="Helical" evidence="1">
    <location>
        <begin position="139"/>
        <end position="158"/>
    </location>
</feature>
<feature type="domain" description="Signal transduction histidine kinase internal region" evidence="2">
    <location>
        <begin position="179"/>
        <end position="255"/>
    </location>
</feature>
<dbReference type="PANTHER" id="PTHR34220">
    <property type="entry name" value="SENSOR HISTIDINE KINASE YPDA"/>
    <property type="match status" value="1"/>
</dbReference>
<gene>
    <name evidence="3" type="ORF">DYU11_19795</name>
</gene>
<dbReference type="GO" id="GO:0000155">
    <property type="term" value="F:phosphorelay sensor kinase activity"/>
    <property type="evidence" value="ECO:0007669"/>
    <property type="project" value="InterPro"/>
</dbReference>
<dbReference type="InterPro" id="IPR050640">
    <property type="entry name" value="Bact_2-comp_sensor_kinase"/>
</dbReference>
<keyword evidence="1" id="KW-1133">Transmembrane helix</keyword>
<dbReference type="RefSeq" id="WP_119669432.1">
    <property type="nucleotide sequence ID" value="NZ_QXED01000005.1"/>
</dbReference>